<dbReference type="PANTHER" id="PTHR48045:SF39">
    <property type="entry name" value="UDP-GLYCOSYLTRANSFERASE 86A1-LIKE"/>
    <property type="match status" value="1"/>
</dbReference>
<dbReference type="InterPro" id="IPR002213">
    <property type="entry name" value="UDP_glucos_trans"/>
</dbReference>
<proteinExistence type="predicted"/>
<dbReference type="Gene3D" id="3.40.50.2000">
    <property type="entry name" value="Glycogen Phosphorylase B"/>
    <property type="match status" value="2"/>
</dbReference>
<dbReference type="PANTHER" id="PTHR48045">
    <property type="entry name" value="UDP-GLYCOSYLTRANSFERASE 72B1"/>
    <property type="match status" value="1"/>
</dbReference>
<sequence length="151" mass="16992">MKVMSHPAIGGFLSHCGWNSVLESIWCRVPLICFPLFTDQFTNRKLVVNDWKIGINLRDGPSITREEVKEKIQYLISGQTSEELRNTIKKVSSTMKNALTSSGSSEENFNLVIENIKAQMEIKDGLAFEVRGQPLNHVWAPPAVNLCEQTT</sequence>
<organism evidence="2">
    <name type="scientific">Sesamum angustifolium</name>
    <dbReference type="NCBI Taxonomy" id="2727405"/>
    <lineage>
        <taxon>Eukaryota</taxon>
        <taxon>Viridiplantae</taxon>
        <taxon>Streptophyta</taxon>
        <taxon>Embryophyta</taxon>
        <taxon>Tracheophyta</taxon>
        <taxon>Spermatophyta</taxon>
        <taxon>Magnoliopsida</taxon>
        <taxon>eudicotyledons</taxon>
        <taxon>Gunneridae</taxon>
        <taxon>Pentapetalae</taxon>
        <taxon>asterids</taxon>
        <taxon>lamiids</taxon>
        <taxon>Lamiales</taxon>
        <taxon>Pedaliaceae</taxon>
        <taxon>Sesamum</taxon>
    </lineage>
</organism>
<dbReference type="EMBL" id="JACGWK010000008">
    <property type="protein sequence ID" value="KAL0338470.1"/>
    <property type="molecule type" value="Genomic_DNA"/>
</dbReference>
<dbReference type="SUPFAM" id="SSF53756">
    <property type="entry name" value="UDP-Glycosyltransferase/glycogen phosphorylase"/>
    <property type="match status" value="1"/>
</dbReference>
<keyword evidence="1" id="KW-0808">Transferase</keyword>
<dbReference type="Pfam" id="PF00201">
    <property type="entry name" value="UDPGT"/>
    <property type="match status" value="1"/>
</dbReference>
<accession>A0AAW2N6A2</accession>
<comment type="caution">
    <text evidence="2">The sequence shown here is derived from an EMBL/GenBank/DDBJ whole genome shotgun (WGS) entry which is preliminary data.</text>
</comment>
<evidence type="ECO:0000256" key="1">
    <source>
        <dbReference type="ARBA" id="ARBA00022679"/>
    </source>
</evidence>
<name>A0AAW2N6A2_9LAMI</name>
<gene>
    <name evidence="2" type="ORF">Sangu_1369100</name>
</gene>
<dbReference type="GO" id="GO:0008194">
    <property type="term" value="F:UDP-glycosyltransferase activity"/>
    <property type="evidence" value="ECO:0007669"/>
    <property type="project" value="InterPro"/>
</dbReference>
<protein>
    <submittedName>
        <fullName evidence="2">UDP-glycosyltransferase 86A1</fullName>
    </submittedName>
</protein>
<reference evidence="2" key="1">
    <citation type="submission" date="2020-06" db="EMBL/GenBank/DDBJ databases">
        <authorList>
            <person name="Li T."/>
            <person name="Hu X."/>
            <person name="Zhang T."/>
            <person name="Song X."/>
            <person name="Zhang H."/>
            <person name="Dai N."/>
            <person name="Sheng W."/>
            <person name="Hou X."/>
            <person name="Wei L."/>
        </authorList>
    </citation>
    <scope>NUCLEOTIDE SEQUENCE</scope>
    <source>
        <strain evidence="2">G01</strain>
        <tissue evidence="2">Leaf</tissue>
    </source>
</reference>
<reference evidence="2" key="2">
    <citation type="journal article" date="2024" name="Plant">
        <title>Genomic evolution and insights into agronomic trait innovations of Sesamum species.</title>
        <authorList>
            <person name="Miao H."/>
            <person name="Wang L."/>
            <person name="Qu L."/>
            <person name="Liu H."/>
            <person name="Sun Y."/>
            <person name="Le M."/>
            <person name="Wang Q."/>
            <person name="Wei S."/>
            <person name="Zheng Y."/>
            <person name="Lin W."/>
            <person name="Duan Y."/>
            <person name="Cao H."/>
            <person name="Xiong S."/>
            <person name="Wang X."/>
            <person name="Wei L."/>
            <person name="Li C."/>
            <person name="Ma Q."/>
            <person name="Ju M."/>
            <person name="Zhao R."/>
            <person name="Li G."/>
            <person name="Mu C."/>
            <person name="Tian Q."/>
            <person name="Mei H."/>
            <person name="Zhang T."/>
            <person name="Gao T."/>
            <person name="Zhang H."/>
        </authorList>
    </citation>
    <scope>NUCLEOTIDE SEQUENCE</scope>
    <source>
        <strain evidence="2">G01</strain>
    </source>
</reference>
<dbReference type="AlphaFoldDB" id="A0AAW2N6A2"/>
<evidence type="ECO:0000313" key="2">
    <source>
        <dbReference type="EMBL" id="KAL0338470.1"/>
    </source>
</evidence>